<feature type="compositionally biased region" description="Polar residues" evidence="1">
    <location>
        <begin position="204"/>
        <end position="215"/>
    </location>
</feature>
<feature type="region of interest" description="Disordered" evidence="1">
    <location>
        <begin position="522"/>
        <end position="548"/>
    </location>
</feature>
<comment type="caution">
    <text evidence="2">The sequence shown here is derived from an EMBL/GenBank/DDBJ whole genome shotgun (WGS) entry which is preliminary data.</text>
</comment>
<dbReference type="AlphaFoldDB" id="A0AA39TEN2"/>
<protein>
    <recommendedName>
        <fullName evidence="4">RanBP2-type domain-containing protein</fullName>
    </recommendedName>
</protein>
<dbReference type="EMBL" id="JAUEPU010000057">
    <property type="protein sequence ID" value="KAK0484226.1"/>
    <property type="molecule type" value="Genomic_DNA"/>
</dbReference>
<feature type="compositionally biased region" description="Pro residues" evidence="1">
    <location>
        <begin position="101"/>
        <end position="112"/>
    </location>
</feature>
<dbReference type="Proteomes" id="UP001175228">
    <property type="component" value="Unassembled WGS sequence"/>
</dbReference>
<sequence>MSGAIRNTLSRIHRGTPYNRLETTPQPVRTLKPKKLIWSLSGILSYLNPLRSRDDMEVDQVTPAPPAGGSSVPPAQSQQPVGTTTPPLNTNNEDTPGTSAPLPPPPAHPPTLPQTVPAAPLNVSYMLPSPAESPEATLESVFAYLHDRQNQTLLPADADTIIETIKQATASQGREPFRFTTSPSPFRGNSPAMVANSVTIPSASPSKMLSKNPNGTYRWEGGGSAKVRTRDRYRSPAFGPSRATPDRLILDKSTSTSITENTKADTKRRRVTNDTGTSFAEASGAPATPPTPTPTFRTGNAELPKLSFNSSATNGSPSKPNGLPASTSIPRARATFVSLKPNTPVILSPLCQAWGQTFSGSPDSPPQTQKKSSAANFMAGLIKDNTPTKKPDISNSYQTPGSARATRPKRPRATGKPTPPKKLSAVEDKEKVYSPQAIIEATVPKGIKRSRPPTSVMTTKSLPAPRSFRVTVKDVEDEDNQPVAKRMKLTINGRSAPSASKGAESTMPEIKVNGVNESNTLASSPFGSSISSAHIRRSSNAPKEPSKLRYSYQPDAVNSPPPAPVLTPAVLPSANLTPVTFPFPAPMPPPTFSFPNTPASSPFSLTMTCTSGDTDPKAATLALPESSLPVFSFVSPSSRPSSLEPSDAEVHGRAKAASTFKLPTFLFPSSPVAGPSKLGAVTPPVAAPIPTAPPKSFDWNAAGVKPPSKAATGEWICGICTLTNTDPAMEKCNICGEHRETSKPAPPAIFNWAAAGMKPPAAAADQWQCPACMLTQDGIDKWVGRVEHMEKRDIRWAMTVYRALFLSQENHLIRIEIQGTRVTSSLRTCLAAMGTGPSSSPIHGQTMEGV</sequence>
<evidence type="ECO:0000256" key="1">
    <source>
        <dbReference type="SAM" id="MobiDB-lite"/>
    </source>
</evidence>
<evidence type="ECO:0008006" key="4">
    <source>
        <dbReference type="Google" id="ProtNLM"/>
    </source>
</evidence>
<feature type="region of interest" description="Disordered" evidence="1">
    <location>
        <begin position="383"/>
        <end position="427"/>
    </location>
</feature>
<accession>A0AA39TEN2</accession>
<keyword evidence="3" id="KW-1185">Reference proteome</keyword>
<evidence type="ECO:0000313" key="3">
    <source>
        <dbReference type="Proteomes" id="UP001175228"/>
    </source>
</evidence>
<feature type="compositionally biased region" description="Polar residues" evidence="1">
    <location>
        <begin position="252"/>
        <end position="261"/>
    </location>
</feature>
<feature type="compositionally biased region" description="Polar residues" evidence="1">
    <location>
        <begin position="76"/>
        <end position="94"/>
    </location>
</feature>
<gene>
    <name evidence="2" type="ORF">EDD18DRAFT_1429841</name>
</gene>
<feature type="region of interest" description="Disordered" evidence="1">
    <location>
        <begin position="59"/>
        <end position="116"/>
    </location>
</feature>
<evidence type="ECO:0000313" key="2">
    <source>
        <dbReference type="EMBL" id="KAK0484226.1"/>
    </source>
</evidence>
<feature type="region of interest" description="Disordered" evidence="1">
    <location>
        <begin position="204"/>
        <end position="327"/>
    </location>
</feature>
<organism evidence="2 3">
    <name type="scientific">Armillaria luteobubalina</name>
    <dbReference type="NCBI Taxonomy" id="153913"/>
    <lineage>
        <taxon>Eukaryota</taxon>
        <taxon>Fungi</taxon>
        <taxon>Dikarya</taxon>
        <taxon>Basidiomycota</taxon>
        <taxon>Agaricomycotina</taxon>
        <taxon>Agaricomycetes</taxon>
        <taxon>Agaricomycetidae</taxon>
        <taxon>Agaricales</taxon>
        <taxon>Marasmiineae</taxon>
        <taxon>Physalacriaceae</taxon>
        <taxon>Armillaria</taxon>
    </lineage>
</organism>
<name>A0AA39TEN2_9AGAR</name>
<feature type="compositionally biased region" description="Polar residues" evidence="1">
    <location>
        <begin position="307"/>
        <end position="327"/>
    </location>
</feature>
<feature type="compositionally biased region" description="Low complexity" evidence="1">
    <location>
        <begin position="523"/>
        <end position="533"/>
    </location>
</feature>
<proteinExistence type="predicted"/>
<reference evidence="2" key="1">
    <citation type="submission" date="2023-06" db="EMBL/GenBank/DDBJ databases">
        <authorList>
            <consortium name="Lawrence Berkeley National Laboratory"/>
            <person name="Ahrendt S."/>
            <person name="Sahu N."/>
            <person name="Indic B."/>
            <person name="Wong-Bajracharya J."/>
            <person name="Merenyi Z."/>
            <person name="Ke H.-M."/>
            <person name="Monk M."/>
            <person name="Kocsube S."/>
            <person name="Drula E."/>
            <person name="Lipzen A."/>
            <person name="Balint B."/>
            <person name="Henrissat B."/>
            <person name="Andreopoulos B."/>
            <person name="Martin F.M."/>
            <person name="Harder C.B."/>
            <person name="Rigling D."/>
            <person name="Ford K.L."/>
            <person name="Foster G.D."/>
            <person name="Pangilinan J."/>
            <person name="Papanicolaou A."/>
            <person name="Barry K."/>
            <person name="LaButti K."/>
            <person name="Viragh M."/>
            <person name="Koriabine M."/>
            <person name="Yan M."/>
            <person name="Riley R."/>
            <person name="Champramary S."/>
            <person name="Plett K.L."/>
            <person name="Tsai I.J."/>
            <person name="Slot J."/>
            <person name="Sipos G."/>
            <person name="Plett J."/>
            <person name="Nagy L.G."/>
            <person name="Grigoriev I.V."/>
        </authorList>
    </citation>
    <scope>NUCLEOTIDE SEQUENCE</scope>
    <source>
        <strain evidence="2">HWK02</strain>
    </source>
</reference>